<evidence type="ECO:0000313" key="7">
    <source>
        <dbReference type="EMBL" id="KAF0726278.1"/>
    </source>
</evidence>
<dbReference type="SUPFAM" id="SSF57903">
    <property type="entry name" value="FYVE/PHD zinc finger"/>
    <property type="match status" value="3"/>
</dbReference>
<keyword evidence="5" id="KW-0812">Transmembrane</keyword>
<evidence type="ECO:0000259" key="6">
    <source>
        <dbReference type="PROSITE" id="PS50178"/>
    </source>
</evidence>
<feature type="transmembrane region" description="Helical" evidence="5">
    <location>
        <begin position="321"/>
        <end position="341"/>
    </location>
</feature>
<dbReference type="InterPro" id="IPR017455">
    <property type="entry name" value="Znf_FYVE-rel"/>
</dbReference>
<dbReference type="AlphaFoldDB" id="A0A6G0WGK5"/>
<keyword evidence="5" id="KW-1133">Transmembrane helix</keyword>
<organism evidence="7 8">
    <name type="scientific">Aphanomyces euteiches</name>
    <dbReference type="NCBI Taxonomy" id="100861"/>
    <lineage>
        <taxon>Eukaryota</taxon>
        <taxon>Sar</taxon>
        <taxon>Stramenopiles</taxon>
        <taxon>Oomycota</taxon>
        <taxon>Saprolegniomycetes</taxon>
        <taxon>Saprolegniales</taxon>
        <taxon>Verrucalvaceae</taxon>
        <taxon>Aphanomyces</taxon>
    </lineage>
</organism>
<dbReference type="EMBL" id="VJMJ01000219">
    <property type="protein sequence ID" value="KAF0726278.1"/>
    <property type="molecule type" value="Genomic_DNA"/>
</dbReference>
<reference evidence="7 8" key="1">
    <citation type="submission" date="2019-07" db="EMBL/GenBank/DDBJ databases">
        <title>Genomics analysis of Aphanomyces spp. identifies a new class of oomycete effector associated with host adaptation.</title>
        <authorList>
            <person name="Gaulin E."/>
        </authorList>
    </citation>
    <scope>NUCLEOTIDE SEQUENCE [LARGE SCALE GENOMIC DNA]</scope>
    <source>
        <strain evidence="7 8">ATCC 201684</strain>
    </source>
</reference>
<keyword evidence="3" id="KW-0862">Zinc</keyword>
<feature type="domain" description="FYVE-type" evidence="6">
    <location>
        <begin position="48"/>
        <end position="147"/>
    </location>
</feature>
<feature type="domain" description="FYVE-type" evidence="6">
    <location>
        <begin position="154"/>
        <end position="215"/>
    </location>
</feature>
<evidence type="ECO:0000256" key="4">
    <source>
        <dbReference type="PROSITE-ProRule" id="PRU00091"/>
    </source>
</evidence>
<keyword evidence="5" id="KW-0472">Membrane</keyword>
<keyword evidence="1" id="KW-0479">Metal-binding</keyword>
<keyword evidence="8" id="KW-1185">Reference proteome</keyword>
<dbReference type="Pfam" id="PF01363">
    <property type="entry name" value="FYVE"/>
    <property type="match status" value="1"/>
</dbReference>
<dbReference type="InterPro" id="IPR000306">
    <property type="entry name" value="Znf_FYVE"/>
</dbReference>
<dbReference type="Gene3D" id="3.30.40.10">
    <property type="entry name" value="Zinc/RING finger domain, C3HC4 (zinc finger)"/>
    <property type="match status" value="1"/>
</dbReference>
<dbReference type="GO" id="GO:0008270">
    <property type="term" value="F:zinc ion binding"/>
    <property type="evidence" value="ECO:0007669"/>
    <property type="project" value="UniProtKB-KW"/>
</dbReference>
<gene>
    <name evidence="7" type="ORF">Ae201684_015394</name>
</gene>
<sequence length="362" mass="39451">MTGRQAENSPKRIALQIPMSPPNSAVSAGTYSVGSSTTSSNVIAREDLSSATECTACHDAFSIFKKRYLCPYCGDAVCRKCSKSMKKVKKTRDESNIPRLSSAPTSPISMSTEIMDFDDTSSIASSTASTVNSSSHRGVRERCCKNCAAFAPATKAPSKCEVCKSTAAVFRKKVQCQVCQKFACKACGELKDGVPFGIQSEAKVWICVTCSKAHEKQKIKSQLFCHICKAKFAEFQRRCQCKTCGTTTCMQCSVSVEKSADQKLDVRECRKCDQASRETAIAAAPVSRGMFHLTSPFEFSKDKSSSFAAAMGTWERSCASALVAIGLTVVVCAILLAYFYFVASVVEESWISDWYKRHPSDL</sequence>
<name>A0A6G0WGK5_9STRA</name>
<evidence type="ECO:0000256" key="2">
    <source>
        <dbReference type="ARBA" id="ARBA00022771"/>
    </source>
</evidence>
<accession>A0A6G0WGK5</accession>
<evidence type="ECO:0000313" key="8">
    <source>
        <dbReference type="Proteomes" id="UP000481153"/>
    </source>
</evidence>
<evidence type="ECO:0000256" key="3">
    <source>
        <dbReference type="ARBA" id="ARBA00022833"/>
    </source>
</evidence>
<comment type="caution">
    <text evidence="7">The sequence shown here is derived from an EMBL/GenBank/DDBJ whole genome shotgun (WGS) entry which is preliminary data.</text>
</comment>
<proteinExistence type="predicted"/>
<evidence type="ECO:0000256" key="5">
    <source>
        <dbReference type="SAM" id="Phobius"/>
    </source>
</evidence>
<dbReference type="OrthoDB" id="70643at2759"/>
<protein>
    <recommendedName>
        <fullName evidence="6">FYVE-type domain-containing protein</fullName>
    </recommendedName>
</protein>
<dbReference type="Proteomes" id="UP000481153">
    <property type="component" value="Unassembled WGS sequence"/>
</dbReference>
<dbReference type="InterPro" id="IPR011011">
    <property type="entry name" value="Znf_FYVE_PHD"/>
</dbReference>
<dbReference type="CDD" id="cd00065">
    <property type="entry name" value="FYVE_like_SF"/>
    <property type="match status" value="1"/>
</dbReference>
<keyword evidence="2 4" id="KW-0863">Zinc-finger</keyword>
<dbReference type="PROSITE" id="PS50178">
    <property type="entry name" value="ZF_FYVE"/>
    <property type="match status" value="3"/>
</dbReference>
<evidence type="ECO:0000256" key="1">
    <source>
        <dbReference type="ARBA" id="ARBA00022723"/>
    </source>
</evidence>
<feature type="domain" description="FYVE-type" evidence="6">
    <location>
        <begin position="225"/>
        <end position="277"/>
    </location>
</feature>
<dbReference type="VEuPathDB" id="FungiDB:AeMF1_002508"/>
<dbReference type="InterPro" id="IPR013083">
    <property type="entry name" value="Znf_RING/FYVE/PHD"/>
</dbReference>